<feature type="domain" description="MacB-like periplasmic core" evidence="8">
    <location>
        <begin position="442"/>
        <end position="639"/>
    </location>
</feature>
<name>A0ABS1KW00_9BACT</name>
<feature type="transmembrane region" description="Helical" evidence="6">
    <location>
        <begin position="386"/>
        <end position="412"/>
    </location>
</feature>
<dbReference type="Pfam" id="PF02687">
    <property type="entry name" value="FtsX"/>
    <property type="match status" value="2"/>
</dbReference>
<protein>
    <submittedName>
        <fullName evidence="9">ABC transporter permease</fullName>
    </submittedName>
</protein>
<evidence type="ECO:0000259" key="8">
    <source>
        <dbReference type="Pfam" id="PF12704"/>
    </source>
</evidence>
<gene>
    <name evidence="9" type="ORF">JI741_14785</name>
</gene>
<feature type="domain" description="ABC3 transporter permease C-terminal" evidence="7">
    <location>
        <begin position="682"/>
        <end position="793"/>
    </location>
</feature>
<organism evidence="9 10">
    <name type="scientific">Chryseolinea lacunae</name>
    <dbReference type="NCBI Taxonomy" id="2801331"/>
    <lineage>
        <taxon>Bacteria</taxon>
        <taxon>Pseudomonadati</taxon>
        <taxon>Bacteroidota</taxon>
        <taxon>Cytophagia</taxon>
        <taxon>Cytophagales</taxon>
        <taxon>Fulvivirgaceae</taxon>
        <taxon>Chryseolinea</taxon>
    </lineage>
</organism>
<evidence type="ECO:0000256" key="2">
    <source>
        <dbReference type="ARBA" id="ARBA00022475"/>
    </source>
</evidence>
<feature type="transmembrane region" description="Helical" evidence="6">
    <location>
        <begin position="677"/>
        <end position="699"/>
    </location>
</feature>
<keyword evidence="3 6" id="KW-0812">Transmembrane</keyword>
<feature type="transmembrane region" description="Helical" evidence="6">
    <location>
        <begin position="433"/>
        <end position="452"/>
    </location>
</feature>
<dbReference type="PANTHER" id="PTHR30572:SF18">
    <property type="entry name" value="ABC-TYPE MACROLIDE FAMILY EXPORT SYSTEM PERMEASE COMPONENT 2"/>
    <property type="match status" value="1"/>
</dbReference>
<evidence type="ECO:0000256" key="5">
    <source>
        <dbReference type="ARBA" id="ARBA00023136"/>
    </source>
</evidence>
<reference evidence="9 10" key="1">
    <citation type="submission" date="2021-01" db="EMBL/GenBank/DDBJ databases">
        <title>Chryseolinea sp. Jin1 Genome sequencing and assembly.</title>
        <authorList>
            <person name="Kim I."/>
        </authorList>
    </citation>
    <scope>NUCLEOTIDE SEQUENCE [LARGE SCALE GENOMIC DNA]</scope>
    <source>
        <strain evidence="9 10">Jin1</strain>
    </source>
</reference>
<dbReference type="PANTHER" id="PTHR30572">
    <property type="entry name" value="MEMBRANE COMPONENT OF TRANSPORTER-RELATED"/>
    <property type="match status" value="1"/>
</dbReference>
<feature type="transmembrane region" description="Helical" evidence="6">
    <location>
        <begin position="337"/>
        <end position="360"/>
    </location>
</feature>
<evidence type="ECO:0000313" key="10">
    <source>
        <dbReference type="Proteomes" id="UP000613030"/>
    </source>
</evidence>
<feature type="transmembrane region" description="Helical" evidence="6">
    <location>
        <begin position="290"/>
        <end position="312"/>
    </location>
</feature>
<evidence type="ECO:0000256" key="3">
    <source>
        <dbReference type="ARBA" id="ARBA00022692"/>
    </source>
</evidence>
<feature type="transmembrane region" description="Helical" evidence="6">
    <location>
        <begin position="763"/>
        <end position="783"/>
    </location>
</feature>
<dbReference type="EMBL" id="JAERRB010000004">
    <property type="protein sequence ID" value="MBL0742491.1"/>
    <property type="molecule type" value="Genomic_DNA"/>
</dbReference>
<evidence type="ECO:0000256" key="1">
    <source>
        <dbReference type="ARBA" id="ARBA00004651"/>
    </source>
</evidence>
<dbReference type="Pfam" id="PF12704">
    <property type="entry name" value="MacB_PCD"/>
    <property type="match status" value="2"/>
</dbReference>
<dbReference type="PROSITE" id="PS51257">
    <property type="entry name" value="PROKAR_LIPOPROTEIN"/>
    <property type="match status" value="1"/>
</dbReference>
<comment type="subcellular location">
    <subcellularLocation>
        <location evidence="1">Cell membrane</location>
        <topology evidence="1">Multi-pass membrane protein</topology>
    </subcellularLocation>
</comment>
<evidence type="ECO:0000259" key="7">
    <source>
        <dbReference type="Pfam" id="PF02687"/>
    </source>
</evidence>
<evidence type="ECO:0000313" key="9">
    <source>
        <dbReference type="EMBL" id="MBL0742491.1"/>
    </source>
</evidence>
<dbReference type="InterPro" id="IPR050250">
    <property type="entry name" value="Macrolide_Exporter_MacB"/>
</dbReference>
<evidence type="ECO:0000256" key="6">
    <source>
        <dbReference type="SAM" id="Phobius"/>
    </source>
</evidence>
<keyword evidence="5 6" id="KW-0472">Membrane</keyword>
<comment type="caution">
    <text evidence="9">The sequence shown here is derived from an EMBL/GenBank/DDBJ whole genome shotgun (WGS) entry which is preliminary data.</text>
</comment>
<feature type="domain" description="ABC3 transporter permease C-terminal" evidence="7">
    <location>
        <begin position="296"/>
        <end position="409"/>
    </location>
</feature>
<dbReference type="RefSeq" id="WP_202010781.1">
    <property type="nucleotide sequence ID" value="NZ_JAERRB010000004.1"/>
</dbReference>
<evidence type="ECO:0000256" key="4">
    <source>
        <dbReference type="ARBA" id="ARBA00022989"/>
    </source>
</evidence>
<dbReference type="Proteomes" id="UP000613030">
    <property type="component" value="Unassembled WGS sequence"/>
</dbReference>
<proteinExistence type="predicted"/>
<dbReference type="InterPro" id="IPR025857">
    <property type="entry name" value="MacB_PCD"/>
</dbReference>
<accession>A0ABS1KW00</accession>
<keyword evidence="4 6" id="KW-1133">Transmembrane helix</keyword>
<feature type="transmembrane region" description="Helical" evidence="6">
    <location>
        <begin position="21"/>
        <end position="41"/>
    </location>
</feature>
<keyword evidence="10" id="KW-1185">Reference proteome</keyword>
<keyword evidence="2" id="KW-1003">Cell membrane</keyword>
<feature type="transmembrane region" description="Helical" evidence="6">
    <location>
        <begin position="729"/>
        <end position="748"/>
    </location>
</feature>
<dbReference type="InterPro" id="IPR003838">
    <property type="entry name" value="ABC3_permease_C"/>
</dbReference>
<feature type="domain" description="MacB-like periplasmic core" evidence="8">
    <location>
        <begin position="20"/>
        <end position="245"/>
    </location>
</feature>
<sequence>MFRNYITIGLRNLVKNKVYTFINISGLAIGLACFILIALYIRDETGYDTGYANADNIYRINTHVDVNGVSNNYPTAHYPAAFDMVQDYPEAVNATTLYRMFYLSNVLPKVRYGEAQFEESKFFLADSSFFTVFDFDFKYGNAAKAFENTNSVVLTEAMSKKYFGDTNPLGKLLQLQDTVALKVTGVLQPRKGKSHLEFDFLAHAKPLLNQLIGFRVDNAYVGLWYYSYVVLQPGSSPAALEAKLPAFVKKYYPPRYTENNAKLTVQNIKDIHLHSNFSTGDMSVNGNIQYVYTLGSIAVLVLIIACINFMNLSIARFSNRGKEVGVRKVMGAERQNLIFQFLGESILIAMMSGLVSLALVRLAMPLFNRLASVQLDPMAIIAPQNLLAIVVIVLFTGLLAGLYPSLVMAAFHPVKVLKGLHKAANQKMSLRKVLVIAQFTVSLILLIGTLVISQQLSFMRSKDMGFDKDQVMMIPVGGTTMARDFPAFKNKLKQLEAVASVTHVSHNLGQETLPYLPMIVEGKEDEQMLPIMSVGYDFVETFNIDVVSGRFFDQGHNSDSTLAFVINESAARALNWTDPIGRKMSYGVGGSPNSQVIGVVKDFNFDPLRNKVGPLVMYFSPVQGNVAVKVKPGSYQQTIASVEKAWGEQITDKPFSFYFLEEGLAETYAAEENLANVFKYFCGLAIFVASLGLFALASFSAERRMKEIGVRKVLGASEAGLVALLYKEFLVLILISFVIASPLAYYFFDQWLNEFAYRINIGVVPYLIAVVFITFIALITVGYQSISAARRNPVKVLRSE</sequence>